<dbReference type="AlphaFoldDB" id="K2I5N8"/>
<reference evidence="4 5" key="1">
    <citation type="journal article" date="2012" name="J. Bacteriol.">
        <title>Draft Genome Sequence of Oceaniovalibus guishaninsula JLT2003T.</title>
        <authorList>
            <person name="Tang K."/>
            <person name="Liu K."/>
            <person name="Jiao N."/>
        </authorList>
    </citation>
    <scope>NUCLEOTIDE SEQUENCE [LARGE SCALE GENOMIC DNA]</scope>
    <source>
        <strain evidence="4 5">JLT2003</strain>
    </source>
</reference>
<keyword evidence="3" id="KW-0732">Signal</keyword>
<proteinExistence type="predicted"/>
<feature type="signal peptide" evidence="3">
    <location>
        <begin position="1"/>
        <end position="20"/>
    </location>
</feature>
<dbReference type="EMBL" id="AMGO01000036">
    <property type="protein sequence ID" value="EKE44255.1"/>
    <property type="molecule type" value="Genomic_DNA"/>
</dbReference>
<keyword evidence="2" id="KW-0812">Transmembrane</keyword>
<dbReference type="STRING" id="1231392.OCGS_1771"/>
<feature type="transmembrane region" description="Helical" evidence="2">
    <location>
        <begin position="308"/>
        <end position="328"/>
    </location>
</feature>
<sequence length="334" mass="33632">MRNFITVLAVAGTVAGQAGAATLADVYSSYFAFGDSLSDNGNLGVAPAPPYYLNPEKGRSEFSNDKVFADVLDDGFVVGSTTQNYAFGGARATGASAVPGVSGQIGLFSLDIGGFDAPGAPFPGTPSPGARPLASVWFGGNDVIAATQSLAAGADFDAAQASVEAAAGIVVVGVAELWSIGFTDIAVLNVPDLGAVPLFNATPLAPQATRLARAFNAALGTGLDAFGLPGATVTQIDVFSILDGVRTGADTLGLSLDNVTDACLTPLSVCDPDRYLFWDAVHPTGIVHATLAGAVEDRLLADVTPVPLPAGLPLLGGTLALLAGLGAARGRRMR</sequence>
<dbReference type="RefSeq" id="WP_007426923.1">
    <property type="nucleotide sequence ID" value="NZ_AMGO01000036.1"/>
</dbReference>
<dbReference type="PANTHER" id="PTHR45648">
    <property type="entry name" value="GDSL LIPASE/ACYLHYDROLASE FAMILY PROTEIN (AFU_ORTHOLOGUE AFUA_4G14700)"/>
    <property type="match status" value="1"/>
</dbReference>
<dbReference type="OrthoDB" id="5292073at2"/>
<dbReference type="Pfam" id="PF00657">
    <property type="entry name" value="Lipase_GDSL"/>
    <property type="match status" value="1"/>
</dbReference>
<dbReference type="PATRIC" id="fig|1231392.3.peg.1781"/>
<keyword evidence="2" id="KW-0472">Membrane</keyword>
<evidence type="ECO:0000313" key="5">
    <source>
        <dbReference type="Proteomes" id="UP000006765"/>
    </source>
</evidence>
<gene>
    <name evidence="4" type="ORF">OCGS_1771</name>
</gene>
<evidence type="ECO:0000256" key="3">
    <source>
        <dbReference type="SAM" id="SignalP"/>
    </source>
</evidence>
<dbReference type="GO" id="GO:0016788">
    <property type="term" value="F:hydrolase activity, acting on ester bonds"/>
    <property type="evidence" value="ECO:0007669"/>
    <property type="project" value="InterPro"/>
</dbReference>
<dbReference type="PANTHER" id="PTHR45648:SF22">
    <property type="entry name" value="GDSL LIPASE_ACYLHYDROLASE FAMILY PROTEIN (AFU_ORTHOLOGUE AFUA_4G14700)"/>
    <property type="match status" value="1"/>
</dbReference>
<protein>
    <submittedName>
        <fullName evidence="4">Lipolytic protein G-D-S-L family</fullName>
    </submittedName>
</protein>
<evidence type="ECO:0000256" key="1">
    <source>
        <dbReference type="ARBA" id="ARBA00022801"/>
    </source>
</evidence>
<dbReference type="InterPro" id="IPR036514">
    <property type="entry name" value="SGNH_hydro_sf"/>
</dbReference>
<dbReference type="eggNOG" id="COG3240">
    <property type="taxonomic scope" value="Bacteria"/>
</dbReference>
<keyword evidence="5" id="KW-1185">Reference proteome</keyword>
<keyword evidence="2" id="KW-1133">Transmembrane helix</keyword>
<comment type="caution">
    <text evidence="4">The sequence shown here is derived from an EMBL/GenBank/DDBJ whole genome shotgun (WGS) entry which is preliminary data.</text>
</comment>
<keyword evidence="1" id="KW-0378">Hydrolase</keyword>
<evidence type="ECO:0000256" key="2">
    <source>
        <dbReference type="SAM" id="Phobius"/>
    </source>
</evidence>
<name>K2I5N8_9RHOB</name>
<dbReference type="InterPro" id="IPR001087">
    <property type="entry name" value="GDSL"/>
</dbReference>
<evidence type="ECO:0000313" key="4">
    <source>
        <dbReference type="EMBL" id="EKE44255.1"/>
    </source>
</evidence>
<dbReference type="Proteomes" id="UP000006765">
    <property type="component" value="Unassembled WGS sequence"/>
</dbReference>
<accession>K2I5N8</accession>
<dbReference type="SUPFAM" id="SSF52266">
    <property type="entry name" value="SGNH hydrolase"/>
    <property type="match status" value="1"/>
</dbReference>
<dbReference type="InterPro" id="IPR051058">
    <property type="entry name" value="GDSL_Est/Lipase"/>
</dbReference>
<organism evidence="4 5">
    <name type="scientific">Oceaniovalibus guishaninsula JLT2003</name>
    <dbReference type="NCBI Taxonomy" id="1231392"/>
    <lineage>
        <taxon>Bacteria</taxon>
        <taxon>Pseudomonadati</taxon>
        <taxon>Pseudomonadota</taxon>
        <taxon>Alphaproteobacteria</taxon>
        <taxon>Rhodobacterales</taxon>
        <taxon>Roseobacteraceae</taxon>
        <taxon>Oceaniovalibus</taxon>
    </lineage>
</organism>
<dbReference type="Gene3D" id="3.40.50.1110">
    <property type="entry name" value="SGNH hydrolase"/>
    <property type="match status" value="1"/>
</dbReference>
<feature type="chain" id="PRO_5003858743" evidence="3">
    <location>
        <begin position="21"/>
        <end position="334"/>
    </location>
</feature>
<dbReference type="CDD" id="cd01846">
    <property type="entry name" value="fatty_acyltransferase_like"/>
    <property type="match status" value="1"/>
</dbReference>